<accession>A0ABU4MR85</accession>
<name>A0ABU4MR85_9ACTN</name>
<comment type="caution">
    <text evidence="1">The sequence shown here is derived from an EMBL/GenBank/DDBJ whole genome shotgun (WGS) entry which is preliminary data.</text>
</comment>
<evidence type="ECO:0000313" key="1">
    <source>
        <dbReference type="EMBL" id="MDX3039671.1"/>
    </source>
</evidence>
<dbReference type="Pfam" id="PF06224">
    <property type="entry name" value="AlkZ-like"/>
    <property type="match status" value="1"/>
</dbReference>
<sequence length="406" mass="45331">MGTRDLTAQALNRATLARQLLLSREQLEVEEAVRRIVALQAQHPASPYIALWNRLSPFDPTTLDAALISHRLVRATLMRITVHTVHADDYTPFREAMEPTLRGSRLGDPRYRASGLTAADADTFLPPLLDHADGTVRTAAELRIWLEAHLGDTAMPDLATPDTAVPGTVTLDTGAHRMLRHYAPLWHAPTGGPWSFDTRQSYVAARPRPSLTDPEAAAEGLRTLIRRYLQGFGPATIADMAQFALVQQRRIRTALATMSEELETLRTTDTGQTLYDIPGAPRPPEDTPAPPRLMAMWDSTLLAYADRSRLLPPEYRKYVTRMNGDVLPTLLVNGKVAGIWRPLADSIEATAFHPLPTTTWKALAQEATTLRTFLTTRSDPTPYRRYDHWWTKPLPTTSETRLLRGD</sequence>
<keyword evidence="1" id="KW-0238">DNA-binding</keyword>
<reference evidence="1 2" key="1">
    <citation type="journal article" date="2023" name="Microb. Genom.">
        <title>Mesoterricola silvestris gen. nov., sp. nov., Mesoterricola sediminis sp. nov., Geothrix oryzae sp. nov., Geothrix edaphica sp. nov., Geothrix rubra sp. nov., and Geothrix limicola sp. nov., six novel members of Acidobacteriota isolated from soils.</title>
        <authorList>
            <person name="Weisberg A.J."/>
            <person name="Pearce E."/>
            <person name="Kramer C.G."/>
            <person name="Chang J.H."/>
            <person name="Clarke C.R."/>
        </authorList>
    </citation>
    <scope>NUCLEOTIDE SEQUENCE [LARGE SCALE GENOMIC DNA]</scope>
    <source>
        <strain evidence="1 2">NE20-4-1</strain>
    </source>
</reference>
<gene>
    <name evidence="1" type="ORF">PV383_21190</name>
</gene>
<dbReference type="EMBL" id="JARAWJ010000015">
    <property type="protein sequence ID" value="MDX3039671.1"/>
    <property type="molecule type" value="Genomic_DNA"/>
</dbReference>
<dbReference type="GO" id="GO:0003677">
    <property type="term" value="F:DNA binding"/>
    <property type="evidence" value="ECO:0007669"/>
    <property type="project" value="UniProtKB-KW"/>
</dbReference>
<organism evidence="1 2">
    <name type="scientific">Streptomyces caniscabiei</name>
    <dbReference type="NCBI Taxonomy" id="2746961"/>
    <lineage>
        <taxon>Bacteria</taxon>
        <taxon>Bacillati</taxon>
        <taxon>Actinomycetota</taxon>
        <taxon>Actinomycetes</taxon>
        <taxon>Kitasatosporales</taxon>
        <taxon>Streptomycetaceae</taxon>
        <taxon>Streptomyces</taxon>
    </lineage>
</organism>
<keyword evidence="2" id="KW-1185">Reference proteome</keyword>
<evidence type="ECO:0000313" key="2">
    <source>
        <dbReference type="Proteomes" id="UP001282474"/>
    </source>
</evidence>
<dbReference type="Proteomes" id="UP001282474">
    <property type="component" value="Unassembled WGS sequence"/>
</dbReference>
<dbReference type="InterPro" id="IPR009351">
    <property type="entry name" value="AlkZ-like"/>
</dbReference>
<dbReference type="RefSeq" id="WP_193381127.1">
    <property type="nucleotide sequence ID" value="NZ_JABXWF010000014.1"/>
</dbReference>
<dbReference type="PANTHER" id="PTHR38479">
    <property type="entry name" value="LMO0824 PROTEIN"/>
    <property type="match status" value="1"/>
</dbReference>
<dbReference type="PANTHER" id="PTHR38479:SF2">
    <property type="entry name" value="WINGED HELIX DNA-BINDING DOMAIN-CONTAINING PROTEIN"/>
    <property type="match status" value="1"/>
</dbReference>
<proteinExistence type="predicted"/>
<protein>
    <submittedName>
        <fullName evidence="1">Winged helix DNA-binding domain-containing protein</fullName>
    </submittedName>
</protein>